<organism evidence="1 2">
    <name type="scientific">Portunus trituberculatus</name>
    <name type="common">Swimming crab</name>
    <name type="synonym">Neptunus trituberculatus</name>
    <dbReference type="NCBI Taxonomy" id="210409"/>
    <lineage>
        <taxon>Eukaryota</taxon>
        <taxon>Metazoa</taxon>
        <taxon>Ecdysozoa</taxon>
        <taxon>Arthropoda</taxon>
        <taxon>Crustacea</taxon>
        <taxon>Multicrustacea</taxon>
        <taxon>Malacostraca</taxon>
        <taxon>Eumalacostraca</taxon>
        <taxon>Eucarida</taxon>
        <taxon>Decapoda</taxon>
        <taxon>Pleocyemata</taxon>
        <taxon>Brachyura</taxon>
        <taxon>Eubrachyura</taxon>
        <taxon>Portunoidea</taxon>
        <taxon>Portunidae</taxon>
        <taxon>Portuninae</taxon>
        <taxon>Portunus</taxon>
    </lineage>
</organism>
<proteinExistence type="predicted"/>
<protein>
    <submittedName>
        <fullName evidence="1">Uncharacterized protein</fullName>
    </submittedName>
</protein>
<evidence type="ECO:0000313" key="1">
    <source>
        <dbReference type="EMBL" id="MPC24947.1"/>
    </source>
</evidence>
<accession>A0A5B7DV48</accession>
<comment type="caution">
    <text evidence="1">The sequence shown here is derived from an EMBL/GenBank/DDBJ whole genome shotgun (WGS) entry which is preliminary data.</text>
</comment>
<sequence length="138" mass="15351">MISQAKFVLEEERRSAAPQRALRHYCLPVSKNVCFIHKAMLNQQSIQNQHRPKIKHSLISLVALTNPAVPYSNAGKEAEVFPGSEGKEDNVMLWTNASFFPRELKIFSKLRIRTAVLCFNSADTDSTSGLSGSSAENT</sequence>
<dbReference type="AlphaFoldDB" id="A0A5B7DV48"/>
<keyword evidence="2" id="KW-1185">Reference proteome</keyword>
<reference evidence="1 2" key="1">
    <citation type="submission" date="2019-05" db="EMBL/GenBank/DDBJ databases">
        <title>Another draft genome of Portunus trituberculatus and its Hox gene families provides insights of decapod evolution.</title>
        <authorList>
            <person name="Jeong J.-H."/>
            <person name="Song I."/>
            <person name="Kim S."/>
            <person name="Choi T."/>
            <person name="Kim D."/>
            <person name="Ryu S."/>
            <person name="Kim W."/>
        </authorList>
    </citation>
    <scope>NUCLEOTIDE SEQUENCE [LARGE SCALE GENOMIC DNA]</scope>
    <source>
        <tissue evidence="1">Muscle</tissue>
    </source>
</reference>
<dbReference type="Proteomes" id="UP000324222">
    <property type="component" value="Unassembled WGS sequence"/>
</dbReference>
<dbReference type="EMBL" id="VSRR010001394">
    <property type="protein sequence ID" value="MPC24947.1"/>
    <property type="molecule type" value="Genomic_DNA"/>
</dbReference>
<evidence type="ECO:0000313" key="2">
    <source>
        <dbReference type="Proteomes" id="UP000324222"/>
    </source>
</evidence>
<gene>
    <name evidence="1" type="ORF">E2C01_018041</name>
</gene>
<name>A0A5B7DV48_PORTR</name>